<dbReference type="PRINTS" id="PR00337">
    <property type="entry name" value="LEUILEVALBP"/>
</dbReference>
<dbReference type="Pfam" id="PF13458">
    <property type="entry name" value="Peripla_BP_6"/>
    <property type="match status" value="1"/>
</dbReference>
<dbReference type="HOGENOM" id="CLU_027128_6_1_0"/>
<keyword evidence="2" id="KW-0813">Transport</keyword>
<feature type="domain" description="Leucine-binding protein" evidence="6">
    <location>
        <begin position="27"/>
        <end position="346"/>
    </location>
</feature>
<dbReference type="AlphaFoldDB" id="E3CZQ1"/>
<reference evidence="7 8" key="1">
    <citation type="journal article" date="2010" name="Stand. Genomic Sci.">
        <title>Non-contiguous finished genome sequence of Aminomonas paucivorans type strain (GLU-3).</title>
        <authorList>
            <person name="Pitluck S."/>
            <person name="Yasawong M."/>
            <person name="Held B."/>
            <person name="Lapidus A."/>
            <person name="Nolan M."/>
            <person name="Copeland A."/>
            <person name="Lucas S."/>
            <person name="Del Rio T.G."/>
            <person name="Tice H."/>
            <person name="Cheng J.F."/>
            <person name="Chertkov O."/>
            <person name="Goodwin L."/>
            <person name="Tapia R."/>
            <person name="Han C."/>
            <person name="Liolios K."/>
            <person name="Ivanova N."/>
            <person name="Mavromatis K."/>
            <person name="Ovchinnikova G."/>
            <person name="Pati A."/>
            <person name="Chen A."/>
            <person name="Palaniappan K."/>
            <person name="Land M."/>
            <person name="Hauser L."/>
            <person name="Chang Y.J."/>
            <person name="Jeffries C.D."/>
            <person name="Pukall R."/>
            <person name="Spring S."/>
            <person name="Rohde M."/>
            <person name="Sikorski J."/>
            <person name="Goker M."/>
            <person name="Woyke T."/>
            <person name="Bristow J."/>
            <person name="Eisen J.A."/>
            <person name="Markowitz V."/>
            <person name="Hugenholtz P."/>
            <person name="Kyrpides N.C."/>
            <person name="Klenk H.P."/>
        </authorList>
    </citation>
    <scope>NUCLEOTIDE SEQUENCE [LARGE SCALE GENOMIC DNA]</scope>
    <source>
        <strain evidence="7 8">DSM 12260</strain>
    </source>
</reference>
<evidence type="ECO:0000256" key="2">
    <source>
        <dbReference type="ARBA" id="ARBA00022448"/>
    </source>
</evidence>
<dbReference type="InterPro" id="IPR028082">
    <property type="entry name" value="Peripla_BP_I"/>
</dbReference>
<dbReference type="InterPro" id="IPR051010">
    <property type="entry name" value="BCAA_transport"/>
</dbReference>
<dbReference type="RefSeq" id="WP_006301924.1">
    <property type="nucleotide sequence ID" value="NZ_CM001022.1"/>
</dbReference>
<dbReference type="eggNOG" id="COG0683">
    <property type="taxonomic scope" value="Bacteria"/>
</dbReference>
<organism evidence="7 8">
    <name type="scientific">Aminomonas paucivorans DSM 12260</name>
    <dbReference type="NCBI Taxonomy" id="584708"/>
    <lineage>
        <taxon>Bacteria</taxon>
        <taxon>Thermotogati</taxon>
        <taxon>Synergistota</taxon>
        <taxon>Synergistia</taxon>
        <taxon>Synergistales</taxon>
        <taxon>Synergistaceae</taxon>
        <taxon>Aminomonas</taxon>
    </lineage>
</organism>
<protein>
    <submittedName>
        <fullName evidence="7">Amino acid/amide ABC transporter substrate-binding protein, HAAT family</fullName>
    </submittedName>
</protein>
<name>E3CZQ1_9BACT</name>
<evidence type="ECO:0000259" key="6">
    <source>
        <dbReference type="Pfam" id="PF13458"/>
    </source>
</evidence>
<evidence type="ECO:0000256" key="4">
    <source>
        <dbReference type="ARBA" id="ARBA00022970"/>
    </source>
</evidence>
<evidence type="ECO:0000256" key="3">
    <source>
        <dbReference type="ARBA" id="ARBA00022729"/>
    </source>
</evidence>
<evidence type="ECO:0000313" key="7">
    <source>
        <dbReference type="EMBL" id="EFQ24683.1"/>
    </source>
</evidence>
<dbReference type="OrthoDB" id="1392at2"/>
<dbReference type="InterPro" id="IPR000709">
    <property type="entry name" value="Leu_Ile_Val-bd"/>
</dbReference>
<dbReference type="CDD" id="cd06347">
    <property type="entry name" value="PBP1_ABC_LivK_ligand_binding-like"/>
    <property type="match status" value="1"/>
</dbReference>
<accession>E3CZQ1</accession>
<dbReference type="EMBL" id="CM001022">
    <property type="protein sequence ID" value="EFQ24683.1"/>
    <property type="molecule type" value="Genomic_DNA"/>
</dbReference>
<evidence type="ECO:0000313" key="8">
    <source>
        <dbReference type="Proteomes" id="UP000005096"/>
    </source>
</evidence>
<evidence type="ECO:0000256" key="5">
    <source>
        <dbReference type="SAM" id="SignalP"/>
    </source>
</evidence>
<proteinExistence type="inferred from homology"/>
<dbReference type="Gene3D" id="3.40.50.2300">
    <property type="match status" value="2"/>
</dbReference>
<dbReference type="PaxDb" id="584708-Apau_2276"/>
<keyword evidence="8" id="KW-1185">Reference proteome</keyword>
<feature type="signal peptide" evidence="5">
    <location>
        <begin position="1"/>
        <end position="23"/>
    </location>
</feature>
<dbReference type="PANTHER" id="PTHR30483">
    <property type="entry name" value="LEUCINE-SPECIFIC-BINDING PROTEIN"/>
    <property type="match status" value="1"/>
</dbReference>
<dbReference type="GO" id="GO:0006865">
    <property type="term" value="P:amino acid transport"/>
    <property type="evidence" value="ECO:0007669"/>
    <property type="project" value="UniProtKB-KW"/>
</dbReference>
<dbReference type="PANTHER" id="PTHR30483:SF6">
    <property type="entry name" value="PERIPLASMIC BINDING PROTEIN OF ABC TRANSPORTER FOR NATURAL AMINO ACIDS"/>
    <property type="match status" value="1"/>
</dbReference>
<dbReference type="Proteomes" id="UP000005096">
    <property type="component" value="Chromosome"/>
</dbReference>
<feature type="chain" id="PRO_5003168174" evidence="5">
    <location>
        <begin position="24"/>
        <end position="389"/>
    </location>
</feature>
<gene>
    <name evidence="7" type="ORF">Apau_2276</name>
</gene>
<dbReference type="InterPro" id="IPR028081">
    <property type="entry name" value="Leu-bd"/>
</dbReference>
<keyword evidence="3 5" id="KW-0732">Signal</keyword>
<evidence type="ECO:0000256" key="1">
    <source>
        <dbReference type="ARBA" id="ARBA00010062"/>
    </source>
</evidence>
<comment type="similarity">
    <text evidence="1">Belongs to the leucine-binding protein family.</text>
</comment>
<keyword evidence="4" id="KW-0029">Amino-acid transport</keyword>
<sequence>MRKGLAWALALALTAMVPGFAAAGGPPIRVGNLPAVTGSGATWGICHRDSSILAVEEFNAQGGVDGRKVEFFWYDTKGKAEDAVNGLRRLIEKDKVTAVTGTVDSGIQLAIVPIGERAKVPLMGIACTNPTVTVNPKTGKVRPYSFRICFTDPYLAKCVAELAFKEMGKKTATVFYDVGSAYAEGMKAFFVERFSKLGGNVLNTQGYRDGDVDFRAQISAAKASGAQVCFLPGNYKEMALIIKQSHELGWKPAFIGGDGYSPNMYEIAGPAMEGTYWCSPIDFHDPKLMPLFRRYEKRFGAYPVEPGSVAHAYDAMWCLLQAMKKAQKDFGRVDGDTIAKTLENTRNLKLEHFVYTCNPKTHDPVKKPVVILKIQDKTEKVHSSVIAEE</sequence>
<dbReference type="SUPFAM" id="SSF53822">
    <property type="entry name" value="Periplasmic binding protein-like I"/>
    <property type="match status" value="1"/>
</dbReference>
<dbReference type="STRING" id="584708.Apau_2276"/>